<evidence type="ECO:0000313" key="1">
    <source>
        <dbReference type="EMBL" id="TFK67309.1"/>
    </source>
</evidence>
<accession>A0ACD3APW2</accession>
<protein>
    <submittedName>
        <fullName evidence="1">Uncharacterized protein</fullName>
    </submittedName>
</protein>
<proteinExistence type="predicted"/>
<dbReference type="EMBL" id="ML208379">
    <property type="protein sequence ID" value="TFK67309.1"/>
    <property type="molecule type" value="Genomic_DNA"/>
</dbReference>
<reference evidence="1 2" key="1">
    <citation type="journal article" date="2019" name="Nat. Ecol. Evol.">
        <title>Megaphylogeny resolves global patterns of mushroom evolution.</title>
        <authorList>
            <person name="Varga T."/>
            <person name="Krizsan K."/>
            <person name="Foldi C."/>
            <person name="Dima B."/>
            <person name="Sanchez-Garcia M."/>
            <person name="Sanchez-Ramirez S."/>
            <person name="Szollosi G.J."/>
            <person name="Szarkandi J.G."/>
            <person name="Papp V."/>
            <person name="Albert L."/>
            <person name="Andreopoulos W."/>
            <person name="Angelini C."/>
            <person name="Antonin V."/>
            <person name="Barry K.W."/>
            <person name="Bougher N.L."/>
            <person name="Buchanan P."/>
            <person name="Buyck B."/>
            <person name="Bense V."/>
            <person name="Catcheside P."/>
            <person name="Chovatia M."/>
            <person name="Cooper J."/>
            <person name="Damon W."/>
            <person name="Desjardin D."/>
            <person name="Finy P."/>
            <person name="Geml J."/>
            <person name="Haridas S."/>
            <person name="Hughes K."/>
            <person name="Justo A."/>
            <person name="Karasinski D."/>
            <person name="Kautmanova I."/>
            <person name="Kiss B."/>
            <person name="Kocsube S."/>
            <person name="Kotiranta H."/>
            <person name="LaButti K.M."/>
            <person name="Lechner B.E."/>
            <person name="Liimatainen K."/>
            <person name="Lipzen A."/>
            <person name="Lukacs Z."/>
            <person name="Mihaltcheva S."/>
            <person name="Morgado L.N."/>
            <person name="Niskanen T."/>
            <person name="Noordeloos M.E."/>
            <person name="Ohm R.A."/>
            <person name="Ortiz-Santana B."/>
            <person name="Ovrebo C."/>
            <person name="Racz N."/>
            <person name="Riley R."/>
            <person name="Savchenko A."/>
            <person name="Shiryaev A."/>
            <person name="Soop K."/>
            <person name="Spirin V."/>
            <person name="Szebenyi C."/>
            <person name="Tomsovsky M."/>
            <person name="Tulloss R.E."/>
            <person name="Uehling J."/>
            <person name="Grigoriev I.V."/>
            <person name="Vagvolgyi C."/>
            <person name="Papp T."/>
            <person name="Martin F.M."/>
            <person name="Miettinen O."/>
            <person name="Hibbett D.S."/>
            <person name="Nagy L.G."/>
        </authorList>
    </citation>
    <scope>NUCLEOTIDE SEQUENCE [LARGE SCALE GENOMIC DNA]</scope>
    <source>
        <strain evidence="1 2">NL-1719</strain>
    </source>
</reference>
<name>A0ACD3APW2_9AGAR</name>
<evidence type="ECO:0000313" key="2">
    <source>
        <dbReference type="Proteomes" id="UP000308600"/>
    </source>
</evidence>
<gene>
    <name evidence="1" type="ORF">BDN72DRAFT_107318</name>
</gene>
<dbReference type="Proteomes" id="UP000308600">
    <property type="component" value="Unassembled WGS sequence"/>
</dbReference>
<sequence>MEPFVMPSAAIRSTADPIVPRPRSNSQPVTRRRRHLQVSSPETQGLITKIIEGGLQAARDYNFTCPEPTCGFQGHKKTSNYHDHLQRHLDKPMICDKCGVEVSSRRNLNRHLKTRKCQILGDRGPYDVLVNLDLMSGDHVPLPQSEWG</sequence>
<organism evidence="1 2">
    <name type="scientific">Pluteus cervinus</name>
    <dbReference type="NCBI Taxonomy" id="181527"/>
    <lineage>
        <taxon>Eukaryota</taxon>
        <taxon>Fungi</taxon>
        <taxon>Dikarya</taxon>
        <taxon>Basidiomycota</taxon>
        <taxon>Agaricomycotina</taxon>
        <taxon>Agaricomycetes</taxon>
        <taxon>Agaricomycetidae</taxon>
        <taxon>Agaricales</taxon>
        <taxon>Pluteineae</taxon>
        <taxon>Pluteaceae</taxon>
        <taxon>Pluteus</taxon>
    </lineage>
</organism>
<keyword evidence="2" id="KW-1185">Reference proteome</keyword>